<dbReference type="SMART" id="SM00460">
    <property type="entry name" value="TGc"/>
    <property type="match status" value="1"/>
</dbReference>
<dbReference type="RefSeq" id="WP_166654202.1">
    <property type="nucleotide sequence ID" value="NZ_SNZH01000012.1"/>
</dbReference>
<feature type="compositionally biased region" description="Basic and acidic residues" evidence="1">
    <location>
        <begin position="265"/>
        <end position="274"/>
    </location>
</feature>
<dbReference type="PANTHER" id="PTHR33490">
    <property type="entry name" value="BLR5614 PROTEIN-RELATED"/>
    <property type="match status" value="1"/>
</dbReference>
<dbReference type="PANTHER" id="PTHR33490:SF3">
    <property type="entry name" value="CONSERVED INTEGRAL MEMBRANE PROTEIN"/>
    <property type="match status" value="1"/>
</dbReference>
<protein>
    <submittedName>
        <fullName evidence="4">Transglutaminase superfamily protein</fullName>
    </submittedName>
</protein>
<proteinExistence type="predicted"/>
<dbReference type="Proteomes" id="UP000295293">
    <property type="component" value="Unassembled WGS sequence"/>
</dbReference>
<dbReference type="InterPro" id="IPR002931">
    <property type="entry name" value="Transglutaminase-like"/>
</dbReference>
<dbReference type="EMBL" id="SNZH01000012">
    <property type="protein sequence ID" value="TDR40869.1"/>
    <property type="molecule type" value="Genomic_DNA"/>
</dbReference>
<keyword evidence="2" id="KW-0732">Signal</keyword>
<dbReference type="InterPro" id="IPR038765">
    <property type="entry name" value="Papain-like_cys_pep_sf"/>
</dbReference>
<evidence type="ECO:0000259" key="3">
    <source>
        <dbReference type="SMART" id="SM00460"/>
    </source>
</evidence>
<feature type="signal peptide" evidence="2">
    <location>
        <begin position="1"/>
        <end position="18"/>
    </location>
</feature>
<dbReference type="SUPFAM" id="SSF54001">
    <property type="entry name" value="Cysteine proteinases"/>
    <property type="match status" value="1"/>
</dbReference>
<name>A0A4R6YS04_9GAMM</name>
<evidence type="ECO:0000256" key="1">
    <source>
        <dbReference type="SAM" id="MobiDB-lite"/>
    </source>
</evidence>
<evidence type="ECO:0000313" key="5">
    <source>
        <dbReference type="Proteomes" id="UP000295293"/>
    </source>
</evidence>
<organism evidence="4 5">
    <name type="scientific">Tahibacter aquaticus</name>
    <dbReference type="NCBI Taxonomy" id="520092"/>
    <lineage>
        <taxon>Bacteria</taxon>
        <taxon>Pseudomonadati</taxon>
        <taxon>Pseudomonadota</taxon>
        <taxon>Gammaproteobacteria</taxon>
        <taxon>Lysobacterales</taxon>
        <taxon>Rhodanobacteraceae</taxon>
        <taxon>Tahibacter</taxon>
    </lineage>
</organism>
<feature type="region of interest" description="Disordered" evidence="1">
    <location>
        <begin position="261"/>
        <end position="315"/>
    </location>
</feature>
<dbReference type="Gene3D" id="3.10.620.30">
    <property type="match status" value="1"/>
</dbReference>
<comment type="caution">
    <text evidence="4">The sequence shown here is derived from an EMBL/GenBank/DDBJ whole genome shotgun (WGS) entry which is preliminary data.</text>
</comment>
<dbReference type="AlphaFoldDB" id="A0A4R6YS04"/>
<feature type="chain" id="PRO_5021006371" evidence="2">
    <location>
        <begin position="19"/>
        <end position="475"/>
    </location>
</feature>
<gene>
    <name evidence="4" type="ORF">DFR29_112183</name>
</gene>
<sequence>MHRLLLACLLCLSAAAHAAPEETWMSVTLEGRKIGHLHTQREVKGDRVVNSQNMAMSIDRAGISVALEVGETHEESLDGKPLAFRTTSKMSGVESTSEGRIADGSIEVSSSVGGISQRKTVAWPDGALLTEGLRLDAQKRGLKPGTTYTQQAFQPLNLEAYVLSTTVKPAEEVDLPGGRRQLTRLEHVLNLPGLPLPSTDWVDAKFEAKKVQMAQLGLNLELLVCDKACALAPNQASDSLQQALLQAPRTLQREALAKPLRYRLSPRDRERKLDLPATDEQQVARDGDSVVVTVQPQASPGAGDKPLPADTQPNAWLQSGSSEIQRLARQASPGDKSDAERMRDLEKFVFNFIDKKSLTVGYASALETAQTRQGDCTEHALLLAALGRARGIPTRVATGLAFTESFGGAERVFVPHAWVQAWVGGRWQSFDAALGRFDSGHIALGVGDGDPWRFFNGVGTLGNLQLDKVEPATLQ</sequence>
<dbReference type="Pfam" id="PF01841">
    <property type="entry name" value="Transglut_core"/>
    <property type="match status" value="1"/>
</dbReference>
<reference evidence="4 5" key="1">
    <citation type="submission" date="2019-03" db="EMBL/GenBank/DDBJ databases">
        <title>Genomic Encyclopedia of Type Strains, Phase IV (KMG-IV): sequencing the most valuable type-strain genomes for metagenomic binning, comparative biology and taxonomic classification.</title>
        <authorList>
            <person name="Goeker M."/>
        </authorList>
    </citation>
    <scope>NUCLEOTIDE SEQUENCE [LARGE SCALE GENOMIC DNA]</scope>
    <source>
        <strain evidence="4 5">DSM 21667</strain>
    </source>
</reference>
<evidence type="ECO:0000313" key="4">
    <source>
        <dbReference type="EMBL" id="TDR40869.1"/>
    </source>
</evidence>
<accession>A0A4R6YS04</accession>
<feature type="domain" description="Transglutaminase-like" evidence="3">
    <location>
        <begin position="368"/>
        <end position="434"/>
    </location>
</feature>
<keyword evidence="5" id="KW-1185">Reference proteome</keyword>
<evidence type="ECO:0000256" key="2">
    <source>
        <dbReference type="SAM" id="SignalP"/>
    </source>
</evidence>